<dbReference type="Gene3D" id="1.20.900.10">
    <property type="entry name" value="Dbl homology (DH) domain"/>
    <property type="match status" value="1"/>
</dbReference>
<dbReference type="GO" id="GO:0005085">
    <property type="term" value="F:guanyl-nucleotide exchange factor activity"/>
    <property type="evidence" value="ECO:0007669"/>
    <property type="project" value="InterPro"/>
</dbReference>
<feature type="region of interest" description="Disordered" evidence="1">
    <location>
        <begin position="188"/>
        <end position="217"/>
    </location>
</feature>
<dbReference type="InParanoid" id="A0A7R8UGM6"/>
<evidence type="ECO:0000259" key="2">
    <source>
        <dbReference type="PROSITE" id="PS50010"/>
    </source>
</evidence>
<name>A0A7R8UGM6_HERIL</name>
<dbReference type="EMBL" id="LR899010">
    <property type="protein sequence ID" value="CAD7080533.1"/>
    <property type="molecule type" value="Genomic_DNA"/>
</dbReference>
<feature type="domain" description="DH" evidence="2">
    <location>
        <begin position="303"/>
        <end position="495"/>
    </location>
</feature>
<evidence type="ECO:0000256" key="1">
    <source>
        <dbReference type="SAM" id="MobiDB-lite"/>
    </source>
</evidence>
<dbReference type="Proteomes" id="UP000594454">
    <property type="component" value="Chromosome 2"/>
</dbReference>
<feature type="compositionally biased region" description="Polar residues" evidence="1">
    <location>
        <begin position="893"/>
        <end position="903"/>
    </location>
</feature>
<evidence type="ECO:0000313" key="4">
    <source>
        <dbReference type="Proteomes" id="UP000594454"/>
    </source>
</evidence>
<dbReference type="PANTHER" id="PTHR13217:SF11">
    <property type="entry name" value="PLECKSTRIN HOMOLOGY DOMAIN-CONTAINING FAMILY G MEMBER 5"/>
    <property type="match status" value="1"/>
</dbReference>
<gene>
    <name evidence="3" type="ORF">HERILL_LOCUS3682</name>
</gene>
<dbReference type="AlphaFoldDB" id="A0A7R8UGM6"/>
<dbReference type="SMART" id="SM00325">
    <property type="entry name" value="RhoGEF"/>
    <property type="match status" value="1"/>
</dbReference>
<dbReference type="GO" id="GO:0005886">
    <property type="term" value="C:plasma membrane"/>
    <property type="evidence" value="ECO:0007669"/>
    <property type="project" value="TreeGrafter"/>
</dbReference>
<dbReference type="GO" id="GO:0043542">
    <property type="term" value="P:endothelial cell migration"/>
    <property type="evidence" value="ECO:0007669"/>
    <property type="project" value="TreeGrafter"/>
</dbReference>
<dbReference type="InterPro" id="IPR011993">
    <property type="entry name" value="PH-like_dom_sf"/>
</dbReference>
<dbReference type="GO" id="GO:0007266">
    <property type="term" value="P:Rho protein signal transduction"/>
    <property type="evidence" value="ECO:0007669"/>
    <property type="project" value="TreeGrafter"/>
</dbReference>
<dbReference type="CDD" id="cd13244">
    <property type="entry name" value="PH_PLEKHG5_G6"/>
    <property type="match status" value="1"/>
</dbReference>
<accession>A0A7R8UGM6</accession>
<dbReference type="CDD" id="cd00160">
    <property type="entry name" value="RhoGEF"/>
    <property type="match status" value="1"/>
</dbReference>
<proteinExistence type="predicted"/>
<dbReference type="SMART" id="SM00233">
    <property type="entry name" value="PH"/>
    <property type="match status" value="1"/>
</dbReference>
<dbReference type="SUPFAM" id="SSF50729">
    <property type="entry name" value="PH domain-like"/>
    <property type="match status" value="1"/>
</dbReference>
<keyword evidence="4" id="KW-1185">Reference proteome</keyword>
<dbReference type="InterPro" id="IPR001849">
    <property type="entry name" value="PH_domain"/>
</dbReference>
<dbReference type="SUPFAM" id="SSF48065">
    <property type="entry name" value="DBL homology domain (DH-domain)"/>
    <property type="match status" value="1"/>
</dbReference>
<dbReference type="GO" id="GO:0030139">
    <property type="term" value="C:endocytic vesicle"/>
    <property type="evidence" value="ECO:0007669"/>
    <property type="project" value="TreeGrafter"/>
</dbReference>
<dbReference type="OrthoDB" id="5585231at2759"/>
<dbReference type="Pfam" id="PF00621">
    <property type="entry name" value="RhoGEF"/>
    <property type="match status" value="1"/>
</dbReference>
<dbReference type="Gene3D" id="2.30.29.30">
    <property type="entry name" value="Pleckstrin-homology domain (PH domain)/Phosphotyrosine-binding domain (PTB)"/>
    <property type="match status" value="1"/>
</dbReference>
<feature type="compositionally biased region" description="Low complexity" evidence="1">
    <location>
        <begin position="857"/>
        <end position="892"/>
    </location>
</feature>
<dbReference type="InterPro" id="IPR000219">
    <property type="entry name" value="DH_dom"/>
</dbReference>
<dbReference type="InterPro" id="IPR035899">
    <property type="entry name" value="DBL_dom_sf"/>
</dbReference>
<organism evidence="3 4">
    <name type="scientific">Hermetia illucens</name>
    <name type="common">Black soldier fly</name>
    <dbReference type="NCBI Taxonomy" id="343691"/>
    <lineage>
        <taxon>Eukaryota</taxon>
        <taxon>Metazoa</taxon>
        <taxon>Ecdysozoa</taxon>
        <taxon>Arthropoda</taxon>
        <taxon>Hexapoda</taxon>
        <taxon>Insecta</taxon>
        <taxon>Pterygota</taxon>
        <taxon>Neoptera</taxon>
        <taxon>Endopterygota</taxon>
        <taxon>Diptera</taxon>
        <taxon>Brachycera</taxon>
        <taxon>Stratiomyomorpha</taxon>
        <taxon>Stratiomyidae</taxon>
        <taxon>Hermetiinae</taxon>
        <taxon>Hermetia</taxon>
    </lineage>
</organism>
<dbReference type="InterPro" id="IPR040181">
    <property type="entry name" value="PKHG5/7"/>
</dbReference>
<dbReference type="GO" id="GO:0030424">
    <property type="term" value="C:axon"/>
    <property type="evidence" value="ECO:0007669"/>
    <property type="project" value="TreeGrafter"/>
</dbReference>
<reference evidence="3 4" key="1">
    <citation type="submission" date="2020-11" db="EMBL/GenBank/DDBJ databases">
        <authorList>
            <person name="Wallbank WR R."/>
            <person name="Pardo Diaz C."/>
            <person name="Kozak K."/>
            <person name="Martin S."/>
            <person name="Jiggins C."/>
            <person name="Moest M."/>
            <person name="Warren A I."/>
            <person name="Generalovic N T."/>
            <person name="Byers J.R.P. K."/>
            <person name="Montejo-Kovacevich G."/>
            <person name="Yen C E."/>
        </authorList>
    </citation>
    <scope>NUCLEOTIDE SEQUENCE [LARGE SCALE GENOMIC DNA]</scope>
</reference>
<evidence type="ECO:0000313" key="3">
    <source>
        <dbReference type="EMBL" id="CAD7080533.1"/>
    </source>
</evidence>
<dbReference type="PANTHER" id="PTHR13217">
    <property type="entry name" value="PLECKSTRIN HOMOLOGY DOMAIN-CONTAINING FAMILY G MEMBER 7"/>
    <property type="match status" value="1"/>
</dbReference>
<sequence>MGDAYYDGTDLLQDRTLGRYLTNVSIFDKLEATRLGFRASRYLRCDDVDLWNETIVLKELKSKSLTDLDILDSISCQRSTTIDPQKQQRVSSSEYFSVSFCTNSDRQDEELIPAIKGTTLLEALNPALKKRNLSFSQIAICDNSFHCYTEPTSSPPYTSSLDESTDVESLAGKHLIIVDRDGSKRTGQLQKAASFGARTRPPRLLSSASTEETTESEQKIVPGKQLKQRWSGLFGMKNNQQQNQLCQLLDDYDRRGVPQKIHSMSFQQPEFQNALNFLDKYQTMSKSWRDFVHCDDMSDSDVKIQSAIWELVTTEIDYINVLKTVTDLFLACLEGIQDNNLLTDVDQHKLFSNIYDIYEANVQFWSHYLHPMVENSMGTGCPLSIDYFQEGFINFAINFAPYKKYCAEQSTCQFYCKELNRNNPLFTYYLTWCEAQKMCNRLRLADILVRPMQRLTKYSLLLLAIRKHITDENDGDNMDAMIHSVENFVCSVNTHLTTRQENERLKGIMARIESYDVVDSNNEHLDKITKQYSTMFDLCSPMKGVIGVAQGRHLFMEGDLKFKDNLGKSDVHCFLLTDILLVCKTIAKKGQGTLKVIRQPFLTDRLIVKHKDNILYCVYLNEFQIAVAAFTLQCTEAKSWYEAMNKAKHIYSRLKQGSNWEGYNLRHTNSGSFNNADTLSIKKSPINSSIGSRVSSLNNSHSGSVELNDSRNVSIDFEKTNSLSSDEGSFMSCNQSSATKPKTLLASPQKLKTTSSNQLAVQPHNNLGQSLPNLNIHPSQTSNNTLLVPGSSHSGYLLLSPSHRGISYPPPSPTRATLRRGFAFSSSIKNPPLVKTRNITSQNSFAFPIASAGGAAQTQSQQTQSQQQQQIPSPSVQQQQQHQQLQPQSPSSNSLTISNESNV</sequence>
<feature type="region of interest" description="Disordered" evidence="1">
    <location>
        <begin position="856"/>
        <end position="903"/>
    </location>
</feature>
<dbReference type="PROSITE" id="PS50010">
    <property type="entry name" value="DH_2"/>
    <property type="match status" value="1"/>
</dbReference>
<protein>
    <recommendedName>
        <fullName evidence="2">DH domain-containing protein</fullName>
    </recommendedName>
</protein>